<evidence type="ECO:0000256" key="5">
    <source>
        <dbReference type="ARBA" id="ARBA00022829"/>
    </source>
</evidence>
<dbReference type="Gene3D" id="1.10.443.10">
    <property type="entry name" value="Intergrase catalytic core"/>
    <property type="match status" value="1"/>
</dbReference>
<dbReference type="Pfam" id="PF00589">
    <property type="entry name" value="Phage_integrase"/>
    <property type="match status" value="1"/>
</dbReference>
<dbReference type="HAMAP" id="MF_01808">
    <property type="entry name" value="Recomb_XerC_XerD"/>
    <property type="match status" value="1"/>
</dbReference>
<keyword evidence="3 10" id="KW-0963">Cytoplasm</keyword>
<dbReference type="NCBIfam" id="NF040815">
    <property type="entry name" value="recomb_XerA_Arch"/>
    <property type="match status" value="1"/>
</dbReference>
<keyword evidence="8 10" id="KW-0233">DNA recombination</keyword>
<name>A0ABR4YL41_9BACT</name>
<feature type="active site" evidence="10">
    <location>
        <position position="251"/>
    </location>
</feature>
<dbReference type="InterPro" id="IPR050090">
    <property type="entry name" value="Tyrosine_recombinase_XerCD"/>
</dbReference>
<evidence type="ECO:0000313" key="13">
    <source>
        <dbReference type="EMBL" id="KHE42852.1"/>
    </source>
</evidence>
<evidence type="ECO:0000256" key="7">
    <source>
        <dbReference type="ARBA" id="ARBA00023125"/>
    </source>
</evidence>
<dbReference type="Gene3D" id="1.10.150.130">
    <property type="match status" value="1"/>
</dbReference>
<keyword evidence="7 10" id="KW-0238">DNA-binding</keyword>
<dbReference type="InterPro" id="IPR044068">
    <property type="entry name" value="CB"/>
</dbReference>
<dbReference type="InterPro" id="IPR004107">
    <property type="entry name" value="Integrase_SAM-like_N"/>
</dbReference>
<gene>
    <name evidence="10" type="primary">xerC</name>
    <name evidence="13" type="ORF">LG35_02320</name>
</gene>
<dbReference type="PROSITE" id="PS51898">
    <property type="entry name" value="TYR_RECOMBINASE"/>
    <property type="match status" value="1"/>
</dbReference>
<keyword evidence="4 10" id="KW-0132">Cell division</keyword>
<evidence type="ECO:0000256" key="3">
    <source>
        <dbReference type="ARBA" id="ARBA00022490"/>
    </source>
</evidence>
<keyword evidence="14" id="KW-1185">Reference proteome</keyword>
<evidence type="ECO:0000256" key="10">
    <source>
        <dbReference type="HAMAP-Rule" id="MF_01808"/>
    </source>
</evidence>
<evidence type="ECO:0000256" key="2">
    <source>
        <dbReference type="ARBA" id="ARBA00010450"/>
    </source>
</evidence>
<dbReference type="InterPro" id="IPR013762">
    <property type="entry name" value="Integrase-like_cat_sf"/>
</dbReference>
<dbReference type="Pfam" id="PF02899">
    <property type="entry name" value="Phage_int_SAM_1"/>
    <property type="match status" value="1"/>
</dbReference>
<dbReference type="NCBIfam" id="TIGR02225">
    <property type="entry name" value="recomb_XerD"/>
    <property type="match status" value="1"/>
</dbReference>
<dbReference type="InterPro" id="IPR023009">
    <property type="entry name" value="Tyrosine_recombinase_XerC/XerD"/>
</dbReference>
<dbReference type="InterPro" id="IPR002104">
    <property type="entry name" value="Integrase_catalytic"/>
</dbReference>
<organism evidence="13 14">
    <name type="scientific">Alistipes inops</name>
    <dbReference type="NCBI Taxonomy" id="1501391"/>
    <lineage>
        <taxon>Bacteria</taxon>
        <taxon>Pseudomonadati</taxon>
        <taxon>Bacteroidota</taxon>
        <taxon>Bacteroidia</taxon>
        <taxon>Bacteroidales</taxon>
        <taxon>Rikenellaceae</taxon>
        <taxon>Alistipes</taxon>
    </lineage>
</organism>
<feature type="domain" description="Tyr recombinase" evidence="11">
    <location>
        <begin position="113"/>
        <end position="296"/>
    </location>
</feature>
<dbReference type="CDD" id="cd00798">
    <property type="entry name" value="INT_XerDC_C"/>
    <property type="match status" value="1"/>
</dbReference>
<accession>A0ABR4YL41</accession>
<dbReference type="PANTHER" id="PTHR30349">
    <property type="entry name" value="PHAGE INTEGRASE-RELATED"/>
    <property type="match status" value="1"/>
</dbReference>
<evidence type="ECO:0000256" key="8">
    <source>
        <dbReference type="ARBA" id="ARBA00023172"/>
    </source>
</evidence>
<feature type="active site" evidence="10">
    <location>
        <position position="177"/>
    </location>
</feature>
<dbReference type="RefSeq" id="WP_035471792.1">
    <property type="nucleotide sequence ID" value="NZ_JRGF01000002.1"/>
</dbReference>
<keyword evidence="5 10" id="KW-0159">Chromosome partition</keyword>
<evidence type="ECO:0000256" key="6">
    <source>
        <dbReference type="ARBA" id="ARBA00022908"/>
    </source>
</evidence>
<comment type="function">
    <text evidence="10">Site-specific tyrosine recombinase, which acts by catalyzing the cutting and rejoining of the recombining DNA molecules. The XerC-XerD complex is essential to convert dimers of the bacterial chromosome into monomers to permit their segregation at cell division. It also contributes to the segregational stability of plasmids.</text>
</comment>
<evidence type="ECO:0000313" key="14">
    <source>
        <dbReference type="Proteomes" id="UP000030889"/>
    </source>
</evidence>
<dbReference type="SUPFAM" id="SSF56349">
    <property type="entry name" value="DNA breaking-rejoining enzymes"/>
    <property type="match status" value="1"/>
</dbReference>
<comment type="subcellular location">
    <subcellularLocation>
        <location evidence="1 10">Cytoplasm</location>
    </subcellularLocation>
</comment>
<feature type="active site" evidence="10">
    <location>
        <position position="248"/>
    </location>
</feature>
<dbReference type="PANTHER" id="PTHR30349:SF81">
    <property type="entry name" value="TYROSINE RECOMBINASE XERC"/>
    <property type="match status" value="1"/>
</dbReference>
<comment type="subunit">
    <text evidence="10">Forms a cyclic heterotetrameric complex composed of two molecules of XerC and two molecules of XerD.</text>
</comment>
<feature type="domain" description="Core-binding (CB)" evidence="12">
    <location>
        <begin position="6"/>
        <end position="92"/>
    </location>
</feature>
<evidence type="ECO:0000256" key="4">
    <source>
        <dbReference type="ARBA" id="ARBA00022618"/>
    </source>
</evidence>
<comment type="caution">
    <text evidence="13">The sequence shown here is derived from an EMBL/GenBank/DDBJ whole genome shotgun (WGS) entry which is preliminary data.</text>
</comment>
<protein>
    <recommendedName>
        <fullName evidence="10">Tyrosine recombinase XerC</fullName>
    </recommendedName>
</protein>
<evidence type="ECO:0000259" key="11">
    <source>
        <dbReference type="PROSITE" id="PS51898"/>
    </source>
</evidence>
<comment type="similarity">
    <text evidence="2">Belongs to the 'phage' integrase family. XerD subfamily.</text>
</comment>
<evidence type="ECO:0000256" key="9">
    <source>
        <dbReference type="ARBA" id="ARBA00023306"/>
    </source>
</evidence>
<sequence>MTRAEKEWEVYSGKYRTYIKTERGLAANTVEAYMRDLRRFRRFVTERYRLSPLEVETPVVEEFLNSLFEAGAEKSTQNRTLSGVSSFYDFLLRTDVLEKSPAEFVERPKSGHYLPDTLSIEEIDAILDAIDVSTAHGYRNRTMIEMLYSCGLRVSELTSLHISDLFFDEGFIRVLGKGSKQRLVPVSDRCRMQVETYLREYRGIPGDEKSSDTLFLNRHGRKLSRIMVFNAIKAAAAAAGIDKEVSPHTFRHSFATHLLAGGANIRQVQELLGHESITTTEIYTHLDTGRLHAALNEHHPLGKRYRER</sequence>
<dbReference type="InterPro" id="IPR010998">
    <property type="entry name" value="Integrase_recombinase_N"/>
</dbReference>
<feature type="active site" evidence="10">
    <location>
        <position position="274"/>
    </location>
</feature>
<feature type="active site" description="O-(3'-phospho-DNA)-tyrosine intermediate" evidence="10">
    <location>
        <position position="283"/>
    </location>
</feature>
<dbReference type="InterPro" id="IPR011010">
    <property type="entry name" value="DNA_brk_join_enz"/>
</dbReference>
<dbReference type="PROSITE" id="PS51900">
    <property type="entry name" value="CB"/>
    <property type="match status" value="1"/>
</dbReference>
<keyword evidence="6 10" id="KW-0229">DNA integration</keyword>
<dbReference type="Proteomes" id="UP000030889">
    <property type="component" value="Unassembled WGS sequence"/>
</dbReference>
<keyword evidence="9 10" id="KW-0131">Cell cycle</keyword>
<dbReference type="InterPro" id="IPR011932">
    <property type="entry name" value="Recomb_XerD"/>
</dbReference>
<proteinExistence type="inferred from homology"/>
<evidence type="ECO:0000256" key="1">
    <source>
        <dbReference type="ARBA" id="ARBA00004496"/>
    </source>
</evidence>
<dbReference type="NCBIfam" id="NF001399">
    <property type="entry name" value="PRK00283.1"/>
    <property type="match status" value="1"/>
</dbReference>
<comment type="similarity">
    <text evidence="10">Belongs to the 'phage' integrase family. XerC subfamily.</text>
</comment>
<evidence type="ECO:0000259" key="12">
    <source>
        <dbReference type="PROSITE" id="PS51900"/>
    </source>
</evidence>
<reference evidence="13 14" key="1">
    <citation type="submission" date="2014-09" db="EMBL/GenBank/DDBJ databases">
        <title>Alistipes sp. 627, sp. nov., a novel member of the family Rikenellaceae isolated from human faeces.</title>
        <authorList>
            <person name="Shkoporov A.N."/>
            <person name="Chaplin A.V."/>
            <person name="Motuzova O.V."/>
            <person name="Kafarskaia L.I."/>
            <person name="Khokhlova E.V."/>
            <person name="Efimov B.A."/>
        </authorList>
    </citation>
    <scope>NUCLEOTIDE SEQUENCE [LARGE SCALE GENOMIC DNA]</scope>
    <source>
        <strain evidence="13 14">627</strain>
    </source>
</reference>
<feature type="active site" evidence="10">
    <location>
        <position position="153"/>
    </location>
</feature>
<dbReference type="EMBL" id="JRGF01000002">
    <property type="protein sequence ID" value="KHE42852.1"/>
    <property type="molecule type" value="Genomic_DNA"/>
</dbReference>